<feature type="compositionally biased region" description="Basic residues" evidence="1">
    <location>
        <begin position="218"/>
        <end position="228"/>
    </location>
</feature>
<reference evidence="2" key="1">
    <citation type="submission" date="2016-12" db="EMBL/GenBank/DDBJ databases">
        <title>An insight into the sialome and mialome of the sand fly, Nyssomyia neivai.</title>
        <authorList>
            <person name="Sebastian V."/>
            <person name="Goulart T.M."/>
            <person name="Oliveira W."/>
            <person name="Calvo E."/>
            <person name="Oliveira L.F."/>
            <person name="Pinto M.C."/>
            <person name="Rosselino A.M."/>
            <person name="Ribeiro J.M."/>
        </authorList>
    </citation>
    <scope>NUCLEOTIDE SEQUENCE</scope>
</reference>
<evidence type="ECO:0000256" key="1">
    <source>
        <dbReference type="SAM" id="MobiDB-lite"/>
    </source>
</evidence>
<accession>A0A1L8D8J7</accession>
<dbReference type="EMBL" id="GFDF01011414">
    <property type="protein sequence ID" value="JAV02670.1"/>
    <property type="molecule type" value="Transcribed_RNA"/>
</dbReference>
<feature type="region of interest" description="Disordered" evidence="1">
    <location>
        <begin position="1"/>
        <end position="51"/>
    </location>
</feature>
<feature type="compositionally biased region" description="Polar residues" evidence="1">
    <location>
        <begin position="199"/>
        <end position="210"/>
    </location>
</feature>
<evidence type="ECO:0000313" key="2">
    <source>
        <dbReference type="EMBL" id="JAV02670.1"/>
    </source>
</evidence>
<dbReference type="AlphaFoldDB" id="A0A1L8D8J7"/>
<feature type="compositionally biased region" description="Basic residues" evidence="1">
    <location>
        <begin position="1"/>
        <end position="22"/>
    </location>
</feature>
<sequence>MGTKRAFVRHKDDRRRRRRSRSKTPQQQFKVKSASVKIAAVSPTGHQNRTQKMRWLSNMRSDPDFRETLAKNVIFRTPHSTESLDSTDFYSSLCDKQLSVGSPYKSATDLRMAHQTNGRTLSHECQRLVAKPLESHSIGFNVTPPSPPPSPPMPSTSQCTHDVAIIADNEGEKIPNRNRGAPFTFRELRQELQYVIKHSTPTRVSAGSTRKSPEKATIVKKKKKWGKS</sequence>
<organism evidence="2">
    <name type="scientific">Nyssomyia neivai</name>
    <dbReference type="NCBI Taxonomy" id="330878"/>
    <lineage>
        <taxon>Eukaryota</taxon>
        <taxon>Metazoa</taxon>
        <taxon>Ecdysozoa</taxon>
        <taxon>Arthropoda</taxon>
        <taxon>Hexapoda</taxon>
        <taxon>Insecta</taxon>
        <taxon>Pterygota</taxon>
        <taxon>Neoptera</taxon>
        <taxon>Endopterygota</taxon>
        <taxon>Diptera</taxon>
        <taxon>Nematocera</taxon>
        <taxon>Psychodoidea</taxon>
        <taxon>Psychodidae</taxon>
        <taxon>Nyssomyia</taxon>
    </lineage>
</organism>
<protein>
    <submittedName>
        <fullName evidence="2">Uncharacterized protein</fullName>
    </submittedName>
</protein>
<name>A0A1L8D8J7_9DIPT</name>
<proteinExistence type="predicted"/>
<feature type="region of interest" description="Disordered" evidence="1">
    <location>
        <begin position="199"/>
        <end position="228"/>
    </location>
</feature>